<evidence type="ECO:0000313" key="1">
    <source>
        <dbReference type="EMBL" id="KAK8574543.1"/>
    </source>
</evidence>
<proteinExistence type="predicted"/>
<protein>
    <submittedName>
        <fullName evidence="1">Uncharacterized protein</fullName>
    </submittedName>
</protein>
<accession>A0ABR2F8C3</accession>
<keyword evidence="2" id="KW-1185">Reference proteome</keyword>
<reference evidence="1 2" key="1">
    <citation type="journal article" date="2024" name="G3 (Bethesda)">
        <title>Genome assembly of Hibiscus sabdariffa L. provides insights into metabolisms of medicinal natural products.</title>
        <authorList>
            <person name="Kim T."/>
        </authorList>
    </citation>
    <scope>NUCLEOTIDE SEQUENCE [LARGE SCALE GENOMIC DNA]</scope>
    <source>
        <strain evidence="1">TK-2024</strain>
        <tissue evidence="1">Old leaves</tissue>
    </source>
</reference>
<name>A0ABR2F8C3_9ROSI</name>
<comment type="caution">
    <text evidence="1">The sequence shown here is derived from an EMBL/GenBank/DDBJ whole genome shotgun (WGS) entry which is preliminary data.</text>
</comment>
<dbReference type="Proteomes" id="UP001472677">
    <property type="component" value="Unassembled WGS sequence"/>
</dbReference>
<organism evidence="1 2">
    <name type="scientific">Hibiscus sabdariffa</name>
    <name type="common">roselle</name>
    <dbReference type="NCBI Taxonomy" id="183260"/>
    <lineage>
        <taxon>Eukaryota</taxon>
        <taxon>Viridiplantae</taxon>
        <taxon>Streptophyta</taxon>
        <taxon>Embryophyta</taxon>
        <taxon>Tracheophyta</taxon>
        <taxon>Spermatophyta</taxon>
        <taxon>Magnoliopsida</taxon>
        <taxon>eudicotyledons</taxon>
        <taxon>Gunneridae</taxon>
        <taxon>Pentapetalae</taxon>
        <taxon>rosids</taxon>
        <taxon>malvids</taxon>
        <taxon>Malvales</taxon>
        <taxon>Malvaceae</taxon>
        <taxon>Malvoideae</taxon>
        <taxon>Hibiscus</taxon>
    </lineage>
</organism>
<gene>
    <name evidence="1" type="ORF">V6N12_062233</name>
</gene>
<dbReference type="EMBL" id="JBBPBM010000007">
    <property type="protein sequence ID" value="KAK8574543.1"/>
    <property type="molecule type" value="Genomic_DNA"/>
</dbReference>
<evidence type="ECO:0000313" key="2">
    <source>
        <dbReference type="Proteomes" id="UP001472677"/>
    </source>
</evidence>
<sequence>MVVMKVECSGEWKHEPRFKGSCGLEVVDVEGFGMSCARWDVLVNEGLGVDGGEVMMAGVNGLFWVLKMIDFDGDEGLRRGEEVRMRMLGYAMAEGEGFDEGGRVVLSDGFGHGFKVEQGWALGGFQGEWWKLGR</sequence>